<dbReference type="InterPro" id="IPR036047">
    <property type="entry name" value="F-box-like_dom_sf"/>
</dbReference>
<dbReference type="EMBL" id="CABITT030000003">
    <property type="protein sequence ID" value="VVA99372.1"/>
    <property type="molecule type" value="Genomic_DNA"/>
</dbReference>
<comment type="caution">
    <text evidence="2">The sequence shown here is derived from an EMBL/GenBank/DDBJ whole genome shotgun (WGS) entry which is preliminary data.</text>
</comment>
<dbReference type="PANTHER" id="PTHR32212">
    <property type="entry name" value="CYCLIN-LIKE F-BOX"/>
    <property type="match status" value="1"/>
</dbReference>
<dbReference type="OrthoDB" id="612216at2759"/>
<reference evidence="2" key="1">
    <citation type="submission" date="2019-07" db="EMBL/GenBank/DDBJ databases">
        <authorList>
            <person name="Dittberner H."/>
        </authorList>
    </citation>
    <scope>NUCLEOTIDE SEQUENCE [LARGE SCALE GENOMIC DNA]</scope>
</reference>
<dbReference type="SUPFAM" id="SSF81383">
    <property type="entry name" value="F-box domain"/>
    <property type="match status" value="1"/>
</dbReference>
<dbReference type="InterPro" id="IPR001810">
    <property type="entry name" value="F-box_dom"/>
</dbReference>
<dbReference type="PANTHER" id="PTHR32212:SF234">
    <property type="entry name" value="F-BOX_LRR-REPEAT PROTEIN 13-LIKE"/>
    <property type="match status" value="1"/>
</dbReference>
<dbReference type="PROSITE" id="PS50181">
    <property type="entry name" value="FBOX"/>
    <property type="match status" value="1"/>
</dbReference>
<dbReference type="Gene3D" id="1.20.1280.50">
    <property type="match status" value="1"/>
</dbReference>
<accession>A0A565BCJ9</accession>
<feature type="domain" description="F-box" evidence="1">
    <location>
        <begin position="22"/>
        <end position="58"/>
    </location>
</feature>
<name>A0A565BCJ9_9BRAS</name>
<organism evidence="2 3">
    <name type="scientific">Arabis nemorensis</name>
    <dbReference type="NCBI Taxonomy" id="586526"/>
    <lineage>
        <taxon>Eukaryota</taxon>
        <taxon>Viridiplantae</taxon>
        <taxon>Streptophyta</taxon>
        <taxon>Embryophyta</taxon>
        <taxon>Tracheophyta</taxon>
        <taxon>Spermatophyta</taxon>
        <taxon>Magnoliopsida</taxon>
        <taxon>eudicotyledons</taxon>
        <taxon>Gunneridae</taxon>
        <taxon>Pentapetalae</taxon>
        <taxon>rosids</taxon>
        <taxon>malvids</taxon>
        <taxon>Brassicales</taxon>
        <taxon>Brassicaceae</taxon>
        <taxon>Arabideae</taxon>
        <taxon>Arabis</taxon>
    </lineage>
</organism>
<dbReference type="CDD" id="cd22160">
    <property type="entry name" value="F-box_AtFBL13-like"/>
    <property type="match status" value="1"/>
</dbReference>
<evidence type="ECO:0000313" key="3">
    <source>
        <dbReference type="Proteomes" id="UP000489600"/>
    </source>
</evidence>
<proteinExistence type="predicted"/>
<protein>
    <recommendedName>
        <fullName evidence="1">F-box domain-containing protein</fullName>
    </recommendedName>
</protein>
<dbReference type="Pfam" id="PF00646">
    <property type="entry name" value="F-box"/>
    <property type="match status" value="1"/>
</dbReference>
<evidence type="ECO:0000259" key="1">
    <source>
        <dbReference type="PROSITE" id="PS50181"/>
    </source>
</evidence>
<keyword evidence="3" id="KW-1185">Reference proteome</keyword>
<sequence>MDTLPSSLPLDARGKRVIVKNVDQISNLPDDVLITILTSLSTEEAVKTCILSKRWENVWKQLPFLNFDMKYTLNYDVTCLATRSNLVGELITKVFSFSLFSFLWFSINYFEK</sequence>
<dbReference type="InterPro" id="IPR053781">
    <property type="entry name" value="F-box_AtFBL13-like"/>
</dbReference>
<gene>
    <name evidence="2" type="ORF">ANE_LOCUS9817</name>
</gene>
<dbReference type="Proteomes" id="UP000489600">
    <property type="component" value="Unassembled WGS sequence"/>
</dbReference>
<dbReference type="AlphaFoldDB" id="A0A565BCJ9"/>
<evidence type="ECO:0000313" key="2">
    <source>
        <dbReference type="EMBL" id="VVA99372.1"/>
    </source>
</evidence>